<dbReference type="EC" id="3.6.3.-" evidence="6"/>
<dbReference type="AlphaFoldDB" id="A0A645BDY4"/>
<evidence type="ECO:0000259" key="5">
    <source>
        <dbReference type="PROSITE" id="PS50893"/>
    </source>
</evidence>
<protein>
    <submittedName>
        <fullName evidence="6">Putative ABC transporter ATP-binding protein YxlF</fullName>
        <ecNumber evidence="6">3.6.3.-</ecNumber>
    </submittedName>
</protein>
<dbReference type="InterPro" id="IPR003439">
    <property type="entry name" value="ABC_transporter-like_ATP-bd"/>
</dbReference>
<evidence type="ECO:0000256" key="3">
    <source>
        <dbReference type="ARBA" id="ARBA00022741"/>
    </source>
</evidence>
<dbReference type="PROSITE" id="PS50893">
    <property type="entry name" value="ABC_TRANSPORTER_2"/>
    <property type="match status" value="1"/>
</dbReference>
<dbReference type="PANTHER" id="PTHR43335:SF11">
    <property type="entry name" value="ABC TRANSPORTER RELATED"/>
    <property type="match status" value="1"/>
</dbReference>
<dbReference type="PANTHER" id="PTHR43335">
    <property type="entry name" value="ABC TRANSPORTER, ATP-BINDING PROTEIN"/>
    <property type="match status" value="1"/>
</dbReference>
<comment type="similarity">
    <text evidence="1">Belongs to the ABC transporter superfamily.</text>
</comment>
<feature type="domain" description="ABC transporter" evidence="5">
    <location>
        <begin position="4"/>
        <end position="233"/>
    </location>
</feature>
<reference evidence="6" key="1">
    <citation type="submission" date="2019-08" db="EMBL/GenBank/DDBJ databases">
        <authorList>
            <person name="Kucharzyk K."/>
            <person name="Murdoch R.W."/>
            <person name="Higgins S."/>
            <person name="Loffler F."/>
        </authorList>
    </citation>
    <scope>NUCLEOTIDE SEQUENCE</scope>
</reference>
<dbReference type="InterPro" id="IPR027417">
    <property type="entry name" value="P-loop_NTPase"/>
</dbReference>
<evidence type="ECO:0000256" key="4">
    <source>
        <dbReference type="ARBA" id="ARBA00022840"/>
    </source>
</evidence>
<accession>A0A645BDY4</accession>
<keyword evidence="2" id="KW-0813">Transport</keyword>
<gene>
    <name evidence="6" type="primary">yxlF_11</name>
    <name evidence="6" type="ORF">SDC9_106760</name>
</gene>
<sequence length="301" mass="32708">MDILELTNVEKRFGERTVLKDLTLRVPEGAIYGFIGENGAGKTTTMKMILGLLAADGGEIRVCGEKVSYGQTRTNRFVGYLPDVPEFYGYLTPTEYLLLCGRLADVSASASKSRAAELLSLVGLSESASRRIGGFSRGMKQRLGIAQALIHRPKLLICDEPTSALDPAGRKDIIDILRAIRSETTVLFSTHILPDIERVCDQVGLLHGGKLALSGRLEEIRALHAKSGFVVEFTEEGEASAFLAVSKNGERDAATRLIYPTGTQADMLSAMSLLGQMQLCPLKIEQREPSLESLFMEAAAE</sequence>
<dbReference type="GO" id="GO:0005524">
    <property type="term" value="F:ATP binding"/>
    <property type="evidence" value="ECO:0007669"/>
    <property type="project" value="UniProtKB-KW"/>
</dbReference>
<keyword evidence="4 6" id="KW-0067">ATP-binding</keyword>
<evidence type="ECO:0000256" key="1">
    <source>
        <dbReference type="ARBA" id="ARBA00005417"/>
    </source>
</evidence>
<dbReference type="SUPFAM" id="SSF52540">
    <property type="entry name" value="P-loop containing nucleoside triphosphate hydrolases"/>
    <property type="match status" value="1"/>
</dbReference>
<dbReference type="Pfam" id="PF00005">
    <property type="entry name" value="ABC_tran"/>
    <property type="match status" value="1"/>
</dbReference>
<comment type="caution">
    <text evidence="6">The sequence shown here is derived from an EMBL/GenBank/DDBJ whole genome shotgun (WGS) entry which is preliminary data.</text>
</comment>
<dbReference type="Gene3D" id="3.40.50.300">
    <property type="entry name" value="P-loop containing nucleotide triphosphate hydrolases"/>
    <property type="match status" value="1"/>
</dbReference>
<dbReference type="GO" id="GO:0016887">
    <property type="term" value="F:ATP hydrolysis activity"/>
    <property type="evidence" value="ECO:0007669"/>
    <property type="project" value="InterPro"/>
</dbReference>
<evidence type="ECO:0000313" key="6">
    <source>
        <dbReference type="EMBL" id="MPM59914.1"/>
    </source>
</evidence>
<dbReference type="InterPro" id="IPR003593">
    <property type="entry name" value="AAA+_ATPase"/>
</dbReference>
<proteinExistence type="inferred from homology"/>
<organism evidence="6">
    <name type="scientific">bioreactor metagenome</name>
    <dbReference type="NCBI Taxonomy" id="1076179"/>
    <lineage>
        <taxon>unclassified sequences</taxon>
        <taxon>metagenomes</taxon>
        <taxon>ecological metagenomes</taxon>
    </lineage>
</organism>
<evidence type="ECO:0000256" key="2">
    <source>
        <dbReference type="ARBA" id="ARBA00022448"/>
    </source>
</evidence>
<keyword evidence="6" id="KW-0378">Hydrolase</keyword>
<dbReference type="EMBL" id="VSSQ01017521">
    <property type="protein sequence ID" value="MPM59914.1"/>
    <property type="molecule type" value="Genomic_DNA"/>
</dbReference>
<dbReference type="CDD" id="cd03230">
    <property type="entry name" value="ABC_DR_subfamily_A"/>
    <property type="match status" value="1"/>
</dbReference>
<keyword evidence="3" id="KW-0547">Nucleotide-binding</keyword>
<name>A0A645BDY4_9ZZZZ</name>
<dbReference type="SMART" id="SM00382">
    <property type="entry name" value="AAA"/>
    <property type="match status" value="1"/>
</dbReference>